<feature type="transmembrane region" description="Helical" evidence="5">
    <location>
        <begin position="194"/>
        <end position="214"/>
    </location>
</feature>
<name>A0AAU6SB01_9MICO</name>
<dbReference type="CDD" id="cd17321">
    <property type="entry name" value="MFS_MMR_MDR_like"/>
    <property type="match status" value="1"/>
</dbReference>
<dbReference type="InterPro" id="IPR020846">
    <property type="entry name" value="MFS_dom"/>
</dbReference>
<dbReference type="Pfam" id="PF07690">
    <property type="entry name" value="MFS_1"/>
    <property type="match status" value="1"/>
</dbReference>
<keyword evidence="4 5" id="KW-0472">Membrane</keyword>
<feature type="transmembrane region" description="Helical" evidence="5">
    <location>
        <begin position="126"/>
        <end position="147"/>
    </location>
</feature>
<evidence type="ECO:0000259" key="6">
    <source>
        <dbReference type="PROSITE" id="PS50850"/>
    </source>
</evidence>
<proteinExistence type="predicted"/>
<dbReference type="RefSeq" id="WP_349428634.1">
    <property type="nucleotide sequence ID" value="NZ_CP151632.1"/>
</dbReference>
<feature type="transmembrane region" description="Helical" evidence="5">
    <location>
        <begin position="35"/>
        <end position="57"/>
    </location>
</feature>
<dbReference type="PANTHER" id="PTHR42718">
    <property type="entry name" value="MAJOR FACILITATOR SUPERFAMILY MULTIDRUG TRANSPORTER MFSC"/>
    <property type="match status" value="1"/>
</dbReference>
<protein>
    <submittedName>
        <fullName evidence="7">MFS transporter</fullName>
    </submittedName>
</protein>
<dbReference type="GO" id="GO:0005886">
    <property type="term" value="C:plasma membrane"/>
    <property type="evidence" value="ECO:0007669"/>
    <property type="project" value="UniProtKB-SubCell"/>
</dbReference>
<feature type="transmembrane region" description="Helical" evidence="5">
    <location>
        <begin position="438"/>
        <end position="456"/>
    </location>
</feature>
<evidence type="ECO:0000256" key="3">
    <source>
        <dbReference type="ARBA" id="ARBA00022989"/>
    </source>
</evidence>
<dbReference type="Gene3D" id="1.20.1720.10">
    <property type="entry name" value="Multidrug resistance protein D"/>
    <property type="match status" value="1"/>
</dbReference>
<feature type="transmembrane region" description="Helical" evidence="5">
    <location>
        <begin position="307"/>
        <end position="327"/>
    </location>
</feature>
<feature type="transmembrane region" description="Helical" evidence="5">
    <location>
        <begin position="69"/>
        <end position="89"/>
    </location>
</feature>
<feature type="transmembrane region" description="Helical" evidence="5">
    <location>
        <begin position="226"/>
        <end position="245"/>
    </location>
</feature>
<gene>
    <name evidence="7" type="ORF">MRBLWS13_001732</name>
</gene>
<reference evidence="7" key="1">
    <citation type="submission" date="2024-04" db="EMBL/GenBank/DDBJ databases">
        <authorList>
            <person name="Roder T."/>
            <person name="Oberhansli S."/>
            <person name="Kreuzer M."/>
        </authorList>
    </citation>
    <scope>NUCLEOTIDE SEQUENCE</scope>
    <source>
        <strain evidence="7">LWS13-1.2</strain>
    </source>
</reference>
<evidence type="ECO:0000256" key="4">
    <source>
        <dbReference type="ARBA" id="ARBA00023136"/>
    </source>
</evidence>
<dbReference type="AlphaFoldDB" id="A0AAU6SB01"/>
<feature type="transmembrane region" description="Helical" evidence="5">
    <location>
        <begin position="257"/>
        <end position="275"/>
    </location>
</feature>
<dbReference type="PANTHER" id="PTHR42718:SF39">
    <property type="entry name" value="ACTINORHODIN TRANSPORTER-RELATED"/>
    <property type="match status" value="1"/>
</dbReference>
<dbReference type="PRINTS" id="PR01035">
    <property type="entry name" value="TCRTETA"/>
</dbReference>
<dbReference type="InterPro" id="IPR001958">
    <property type="entry name" value="Tet-R_TetA/multi-R_MdtG-like"/>
</dbReference>
<feature type="transmembrane region" description="Helical" evidence="5">
    <location>
        <begin position="471"/>
        <end position="494"/>
    </location>
</feature>
<dbReference type="GO" id="GO:0022857">
    <property type="term" value="F:transmembrane transporter activity"/>
    <property type="evidence" value="ECO:0007669"/>
    <property type="project" value="InterPro"/>
</dbReference>
<feature type="transmembrane region" description="Helical" evidence="5">
    <location>
        <begin position="333"/>
        <end position="351"/>
    </location>
</feature>
<feature type="transmembrane region" description="Helical" evidence="5">
    <location>
        <begin position="101"/>
        <end position="120"/>
    </location>
</feature>
<dbReference type="PROSITE" id="PS50850">
    <property type="entry name" value="MFS"/>
    <property type="match status" value="1"/>
</dbReference>
<feature type="transmembrane region" description="Helical" evidence="5">
    <location>
        <begin position="391"/>
        <end position="410"/>
    </location>
</feature>
<dbReference type="InterPro" id="IPR011701">
    <property type="entry name" value="MFS"/>
</dbReference>
<evidence type="ECO:0000256" key="2">
    <source>
        <dbReference type="ARBA" id="ARBA00022692"/>
    </source>
</evidence>
<dbReference type="EMBL" id="CP151632">
    <property type="protein sequence ID" value="WZO34089.1"/>
    <property type="molecule type" value="Genomic_DNA"/>
</dbReference>
<evidence type="ECO:0000313" key="7">
    <source>
        <dbReference type="EMBL" id="WZO34089.1"/>
    </source>
</evidence>
<dbReference type="Gene3D" id="1.20.1250.20">
    <property type="entry name" value="MFS general substrate transporter like domains"/>
    <property type="match status" value="1"/>
</dbReference>
<dbReference type="SUPFAM" id="SSF103473">
    <property type="entry name" value="MFS general substrate transporter"/>
    <property type="match status" value="1"/>
</dbReference>
<feature type="transmembrane region" description="Helical" evidence="5">
    <location>
        <begin position="159"/>
        <end position="182"/>
    </location>
</feature>
<evidence type="ECO:0000256" key="5">
    <source>
        <dbReference type="SAM" id="Phobius"/>
    </source>
</evidence>
<keyword evidence="2 5" id="KW-0812">Transmembrane</keyword>
<accession>A0AAU6SB01</accession>
<sequence>MPESESRTTKTTSTARAVPPTTAVIPLSPAARWRAFWVCVSVAAITILDMTKVNVALPSIGEVLGATSTQLQLIVSGFVLTFGLVLVPMGRLGDQRSRRTLFIVGLSLYTVTSVMCALAPTAEVLLVGRLLQGVAAGIQMPQVLGMAQELFQGRERARAFGLFGATIGVATAFGPTLGGLLIALGGPTDGWRLIFWMNVPLCLAAIALALWLLPDTRTRSHRRVQLDPVGVLLFGASVVSLMWPFLFTTGAPTDNPARWWLLVVFALFVSAFIAWERHYAARGRNPLIPLKLFRIASYRNGTLLQTAYFTAAPAMFLVTTLFLQIGLGLEPVYAGMVSIGFALASAVTSWVGGNLVSSHGRVVVVWGLVAMLACVGGLMLTALYAPPAWTPYIMAAIMTVGGAGGGLVIAPNQTLTLAEIPVKQGGVAGSVGQLGQRIGAAVGTAVALSLFYAAIYRESGTHDELVVYHDAYAFGMLSVALFLALAFIVSIVDLTARRKVGSRSSATDAPVP</sequence>
<keyword evidence="3 5" id="KW-1133">Transmembrane helix</keyword>
<evidence type="ECO:0000256" key="1">
    <source>
        <dbReference type="ARBA" id="ARBA00004651"/>
    </source>
</evidence>
<comment type="subcellular location">
    <subcellularLocation>
        <location evidence="1">Cell membrane</location>
        <topology evidence="1">Multi-pass membrane protein</topology>
    </subcellularLocation>
</comment>
<feature type="transmembrane region" description="Helical" evidence="5">
    <location>
        <begin position="363"/>
        <end position="385"/>
    </location>
</feature>
<dbReference type="InterPro" id="IPR036259">
    <property type="entry name" value="MFS_trans_sf"/>
</dbReference>
<organism evidence="7">
    <name type="scientific">Microbacterium sp. LWS13-1.2</name>
    <dbReference type="NCBI Taxonomy" id="3135264"/>
    <lineage>
        <taxon>Bacteria</taxon>
        <taxon>Bacillati</taxon>
        <taxon>Actinomycetota</taxon>
        <taxon>Actinomycetes</taxon>
        <taxon>Micrococcales</taxon>
        <taxon>Microbacteriaceae</taxon>
        <taxon>Microbacterium</taxon>
    </lineage>
</organism>
<feature type="domain" description="Major facilitator superfamily (MFS) profile" evidence="6">
    <location>
        <begin position="35"/>
        <end position="496"/>
    </location>
</feature>